<dbReference type="AlphaFoldDB" id="A0AAV9CMZ8"/>
<feature type="repeat" description="ANK" evidence="7">
    <location>
        <begin position="98"/>
        <end position="120"/>
    </location>
</feature>
<dbReference type="PROSITE" id="PS50297">
    <property type="entry name" value="ANK_REP_REGION"/>
    <property type="match status" value="1"/>
</dbReference>
<dbReference type="SMART" id="SM00248">
    <property type="entry name" value="ANK"/>
    <property type="match status" value="5"/>
</dbReference>
<dbReference type="Proteomes" id="UP001180020">
    <property type="component" value="Unassembled WGS sequence"/>
</dbReference>
<evidence type="ECO:0000256" key="1">
    <source>
        <dbReference type="ARBA" id="ARBA00004141"/>
    </source>
</evidence>
<dbReference type="InterPro" id="IPR026961">
    <property type="entry name" value="PGG_dom"/>
</dbReference>
<evidence type="ECO:0000313" key="11">
    <source>
        <dbReference type="Proteomes" id="UP001180020"/>
    </source>
</evidence>
<dbReference type="Gene3D" id="1.25.40.20">
    <property type="entry name" value="Ankyrin repeat-containing domain"/>
    <property type="match status" value="1"/>
</dbReference>
<evidence type="ECO:0000256" key="5">
    <source>
        <dbReference type="ARBA" id="ARBA00023043"/>
    </source>
</evidence>
<proteinExistence type="predicted"/>
<evidence type="ECO:0000256" key="6">
    <source>
        <dbReference type="ARBA" id="ARBA00023136"/>
    </source>
</evidence>
<reference evidence="10" key="1">
    <citation type="journal article" date="2023" name="Nat. Commun.">
        <title>Diploid and tetraploid genomes of Acorus and the evolution of monocots.</title>
        <authorList>
            <person name="Ma L."/>
            <person name="Liu K.W."/>
            <person name="Li Z."/>
            <person name="Hsiao Y.Y."/>
            <person name="Qi Y."/>
            <person name="Fu T."/>
            <person name="Tang G.D."/>
            <person name="Zhang D."/>
            <person name="Sun W.H."/>
            <person name="Liu D.K."/>
            <person name="Li Y."/>
            <person name="Chen G.Z."/>
            <person name="Liu X.D."/>
            <person name="Liao X.Y."/>
            <person name="Jiang Y.T."/>
            <person name="Yu X."/>
            <person name="Hao Y."/>
            <person name="Huang J."/>
            <person name="Zhao X.W."/>
            <person name="Ke S."/>
            <person name="Chen Y.Y."/>
            <person name="Wu W.L."/>
            <person name="Hsu J.L."/>
            <person name="Lin Y.F."/>
            <person name="Huang M.D."/>
            <person name="Li C.Y."/>
            <person name="Huang L."/>
            <person name="Wang Z.W."/>
            <person name="Zhao X."/>
            <person name="Zhong W.Y."/>
            <person name="Peng D.H."/>
            <person name="Ahmad S."/>
            <person name="Lan S."/>
            <person name="Zhang J.S."/>
            <person name="Tsai W.C."/>
            <person name="Van de Peer Y."/>
            <person name="Liu Z.J."/>
        </authorList>
    </citation>
    <scope>NUCLEOTIDE SEQUENCE</scope>
    <source>
        <strain evidence="10">CP</strain>
    </source>
</reference>
<sequence length="475" mass="52150">MHASLVGDVSALTGLLPYDPLFEMMVHPPVTQTPLHVASLRGHTAFASEMLRLKPELCRTKNRDGHYPIHLASSWGRVDIVRKMVEADKSLARLCDGNGCTALHAAAANNQVEVLSALLKEEPGLAREVTGQGETALHVAVKNHMIGAATHLIEHCKDILNVADGSGNTALHCAVTWKQVQILNILLAEEEIQKNAENAFGQTPFDIIQQCPTGPNDAEIIRSLSHAGCKSGPRFTRPASELIITTTPPSDAGGPCASTLCRWMKKLVPRNWNDWCKKDNEWLKETHRTLMVVATLICAAAFQGGTSIPTNGKGDKMLFPYLLLDMLALMVSASVIVFLLSGLPLKHRITTWLLMAALWVAVTCLVCAFVFGILMNADYDNVVGTWAIYALVAWLSLMIIMFWYHFAVLVVVLAFTNWLGRKVKDNLSWLVNVVSVVYFQKKVSDFQKTIENEACSGWEWLKLQIVGGGRGGCLG</sequence>
<keyword evidence="3" id="KW-0677">Repeat</keyword>
<dbReference type="Pfam" id="PF13962">
    <property type="entry name" value="PGG"/>
    <property type="match status" value="1"/>
</dbReference>
<keyword evidence="2 8" id="KW-0812">Transmembrane</keyword>
<dbReference type="PANTHER" id="PTHR24186:SF37">
    <property type="entry name" value="PGG DOMAIN-CONTAINING PROTEIN"/>
    <property type="match status" value="1"/>
</dbReference>
<gene>
    <name evidence="10" type="ORF">QJS10_CPB18g01076</name>
</gene>
<feature type="domain" description="PGG" evidence="9">
    <location>
        <begin position="281"/>
        <end position="374"/>
    </location>
</feature>
<dbReference type="InterPro" id="IPR002110">
    <property type="entry name" value="Ankyrin_rpt"/>
</dbReference>
<evidence type="ECO:0000256" key="4">
    <source>
        <dbReference type="ARBA" id="ARBA00022989"/>
    </source>
</evidence>
<protein>
    <recommendedName>
        <fullName evidence="9">PGG domain-containing protein</fullName>
    </recommendedName>
</protein>
<evidence type="ECO:0000313" key="10">
    <source>
        <dbReference type="EMBL" id="KAK1289623.1"/>
    </source>
</evidence>
<organism evidence="10 11">
    <name type="scientific">Acorus calamus</name>
    <name type="common">Sweet flag</name>
    <dbReference type="NCBI Taxonomy" id="4465"/>
    <lineage>
        <taxon>Eukaryota</taxon>
        <taxon>Viridiplantae</taxon>
        <taxon>Streptophyta</taxon>
        <taxon>Embryophyta</taxon>
        <taxon>Tracheophyta</taxon>
        <taxon>Spermatophyta</taxon>
        <taxon>Magnoliopsida</taxon>
        <taxon>Liliopsida</taxon>
        <taxon>Acoraceae</taxon>
        <taxon>Acorus</taxon>
    </lineage>
</organism>
<evidence type="ECO:0000256" key="7">
    <source>
        <dbReference type="PROSITE-ProRule" id="PRU00023"/>
    </source>
</evidence>
<reference evidence="10" key="2">
    <citation type="submission" date="2023-06" db="EMBL/GenBank/DDBJ databases">
        <authorList>
            <person name="Ma L."/>
            <person name="Liu K.-W."/>
            <person name="Li Z."/>
            <person name="Hsiao Y.-Y."/>
            <person name="Qi Y."/>
            <person name="Fu T."/>
            <person name="Tang G."/>
            <person name="Zhang D."/>
            <person name="Sun W.-H."/>
            <person name="Liu D.-K."/>
            <person name="Li Y."/>
            <person name="Chen G.-Z."/>
            <person name="Liu X.-D."/>
            <person name="Liao X.-Y."/>
            <person name="Jiang Y.-T."/>
            <person name="Yu X."/>
            <person name="Hao Y."/>
            <person name="Huang J."/>
            <person name="Zhao X.-W."/>
            <person name="Ke S."/>
            <person name="Chen Y.-Y."/>
            <person name="Wu W.-L."/>
            <person name="Hsu J.-L."/>
            <person name="Lin Y.-F."/>
            <person name="Huang M.-D."/>
            <person name="Li C.-Y."/>
            <person name="Huang L."/>
            <person name="Wang Z.-W."/>
            <person name="Zhao X."/>
            <person name="Zhong W.-Y."/>
            <person name="Peng D.-H."/>
            <person name="Ahmad S."/>
            <person name="Lan S."/>
            <person name="Zhang J.-S."/>
            <person name="Tsai W.-C."/>
            <person name="Van De Peer Y."/>
            <person name="Liu Z.-J."/>
        </authorList>
    </citation>
    <scope>NUCLEOTIDE SEQUENCE</scope>
    <source>
        <strain evidence="10">CP</strain>
        <tissue evidence="10">Leaves</tissue>
    </source>
</reference>
<evidence type="ECO:0000256" key="3">
    <source>
        <dbReference type="ARBA" id="ARBA00022737"/>
    </source>
</evidence>
<name>A0AAV9CMZ8_ACOCL</name>
<dbReference type="EMBL" id="JAUJYO010000018">
    <property type="protein sequence ID" value="KAK1289623.1"/>
    <property type="molecule type" value="Genomic_DNA"/>
</dbReference>
<keyword evidence="5 7" id="KW-0040">ANK repeat</keyword>
<keyword evidence="6 8" id="KW-0472">Membrane</keyword>
<evidence type="ECO:0000256" key="8">
    <source>
        <dbReference type="SAM" id="Phobius"/>
    </source>
</evidence>
<feature type="transmembrane region" description="Helical" evidence="8">
    <location>
        <begin position="352"/>
        <end position="374"/>
    </location>
</feature>
<comment type="caution">
    <text evidence="10">The sequence shown here is derived from an EMBL/GenBank/DDBJ whole genome shotgun (WGS) entry which is preliminary data.</text>
</comment>
<dbReference type="Pfam" id="PF12796">
    <property type="entry name" value="Ank_2"/>
    <property type="match status" value="2"/>
</dbReference>
<feature type="transmembrane region" description="Helical" evidence="8">
    <location>
        <begin position="386"/>
        <end position="415"/>
    </location>
</feature>
<keyword evidence="11" id="KW-1185">Reference proteome</keyword>
<dbReference type="GO" id="GO:0005886">
    <property type="term" value="C:plasma membrane"/>
    <property type="evidence" value="ECO:0007669"/>
    <property type="project" value="TreeGrafter"/>
</dbReference>
<evidence type="ECO:0000259" key="9">
    <source>
        <dbReference type="Pfam" id="PF13962"/>
    </source>
</evidence>
<dbReference type="PROSITE" id="PS50088">
    <property type="entry name" value="ANK_REPEAT"/>
    <property type="match status" value="1"/>
</dbReference>
<dbReference type="PANTHER" id="PTHR24186">
    <property type="entry name" value="PROTEIN PHOSPHATASE 1 REGULATORY SUBUNIT"/>
    <property type="match status" value="1"/>
</dbReference>
<comment type="subcellular location">
    <subcellularLocation>
        <location evidence="1">Membrane</location>
        <topology evidence="1">Multi-pass membrane protein</topology>
    </subcellularLocation>
</comment>
<evidence type="ECO:0000256" key="2">
    <source>
        <dbReference type="ARBA" id="ARBA00022692"/>
    </source>
</evidence>
<feature type="transmembrane region" description="Helical" evidence="8">
    <location>
        <begin position="318"/>
        <end position="340"/>
    </location>
</feature>
<dbReference type="SUPFAM" id="SSF48403">
    <property type="entry name" value="Ankyrin repeat"/>
    <property type="match status" value="1"/>
</dbReference>
<keyword evidence="4 8" id="KW-1133">Transmembrane helix</keyword>
<accession>A0AAV9CMZ8</accession>
<dbReference type="InterPro" id="IPR036770">
    <property type="entry name" value="Ankyrin_rpt-contain_sf"/>
</dbReference>